<dbReference type="Proteomes" id="UP001218218">
    <property type="component" value="Unassembled WGS sequence"/>
</dbReference>
<gene>
    <name evidence="1" type="ORF">DFH08DRAFT_1052729</name>
</gene>
<evidence type="ECO:0000313" key="2">
    <source>
        <dbReference type="Proteomes" id="UP001218218"/>
    </source>
</evidence>
<comment type="caution">
    <text evidence="1">The sequence shown here is derived from an EMBL/GenBank/DDBJ whole genome shotgun (WGS) entry which is preliminary data.</text>
</comment>
<dbReference type="Gene3D" id="1.25.40.10">
    <property type="entry name" value="Tetratricopeptide repeat domain"/>
    <property type="match status" value="1"/>
</dbReference>
<sequence>MSRFEEVGEQTDLKKGIDYYRDALTICGPGALISIGHGLFRSFSSTSSVAELDEGIGYYREVVSILPDGHRHQLHKFEFLGQRRDLEEALDLARRNLASRRPGDASRPSAFALSASILIQRFHYFMISIVDDLSQALDFRQETLELCPAGHLKCSSYTFDLASAMLTVYTWLFRDPEHLEAAILNHTLALSLRPQGHSDQAVSLQGLAAAYSARFKHFGRIDDLEAANSPLREAPSLCRAARHFTRLNDLALDLTTRFDQTGEIADIEETIALFTEAKGSIPPTVSAQSRLDLHLAIVCLRQHDVQPNSGTLATGFRFFEAGFYHPSTKPWTAPTRWWNGPRLHVAYSRALEMMDQTVAMTPTADMQHQAFAAAPDGLRAIAMEAAAVAIADGQLESAVELLEQGRAILWTRMRGYRPSLDRLHDTDDAPAMRFEKVSKQLEVLAVSPSEAPGDNTERWLDFDAKMKTMRVLQEEREEMPVPFKALPEAARGGPIIMVNEEGSPTFVPLPGLTLEGLRELNEQFLIRQRLPTARRGTTVAEHCAGAAGSTAAGDEGTPDEAIHLAAAMQFAGFRSVVGTLREMADQDGPFVAREFYGHVFREGSTSADFTDAAVALHGAVRALRKKDPQSVSRWIDEDFVSV</sequence>
<organism evidence="1 2">
    <name type="scientific">Mycena albidolilacea</name>
    <dbReference type="NCBI Taxonomy" id="1033008"/>
    <lineage>
        <taxon>Eukaryota</taxon>
        <taxon>Fungi</taxon>
        <taxon>Dikarya</taxon>
        <taxon>Basidiomycota</taxon>
        <taxon>Agaricomycotina</taxon>
        <taxon>Agaricomycetes</taxon>
        <taxon>Agaricomycetidae</taxon>
        <taxon>Agaricales</taxon>
        <taxon>Marasmiineae</taxon>
        <taxon>Mycenaceae</taxon>
        <taxon>Mycena</taxon>
    </lineage>
</organism>
<proteinExistence type="predicted"/>
<name>A0AAD7AD57_9AGAR</name>
<evidence type="ECO:0000313" key="1">
    <source>
        <dbReference type="EMBL" id="KAJ7355540.1"/>
    </source>
</evidence>
<keyword evidence="2" id="KW-1185">Reference proteome</keyword>
<protein>
    <submittedName>
        <fullName evidence="1">Uncharacterized protein</fullName>
    </submittedName>
</protein>
<dbReference type="EMBL" id="JARIHO010000009">
    <property type="protein sequence ID" value="KAJ7355540.1"/>
    <property type="molecule type" value="Genomic_DNA"/>
</dbReference>
<accession>A0AAD7AD57</accession>
<reference evidence="1" key="1">
    <citation type="submission" date="2023-03" db="EMBL/GenBank/DDBJ databases">
        <title>Massive genome expansion in bonnet fungi (Mycena s.s.) driven by repeated elements and novel gene families across ecological guilds.</title>
        <authorList>
            <consortium name="Lawrence Berkeley National Laboratory"/>
            <person name="Harder C.B."/>
            <person name="Miyauchi S."/>
            <person name="Viragh M."/>
            <person name="Kuo A."/>
            <person name="Thoen E."/>
            <person name="Andreopoulos B."/>
            <person name="Lu D."/>
            <person name="Skrede I."/>
            <person name="Drula E."/>
            <person name="Henrissat B."/>
            <person name="Morin E."/>
            <person name="Kohler A."/>
            <person name="Barry K."/>
            <person name="LaButti K."/>
            <person name="Morin E."/>
            <person name="Salamov A."/>
            <person name="Lipzen A."/>
            <person name="Mereny Z."/>
            <person name="Hegedus B."/>
            <person name="Baldrian P."/>
            <person name="Stursova M."/>
            <person name="Weitz H."/>
            <person name="Taylor A."/>
            <person name="Grigoriev I.V."/>
            <person name="Nagy L.G."/>
            <person name="Martin F."/>
            <person name="Kauserud H."/>
        </authorList>
    </citation>
    <scope>NUCLEOTIDE SEQUENCE</scope>
    <source>
        <strain evidence="1">CBHHK002</strain>
    </source>
</reference>
<dbReference type="AlphaFoldDB" id="A0AAD7AD57"/>
<dbReference type="InterPro" id="IPR011990">
    <property type="entry name" value="TPR-like_helical_dom_sf"/>
</dbReference>